<dbReference type="SUPFAM" id="SSF51735">
    <property type="entry name" value="NAD(P)-binding Rossmann-fold domains"/>
    <property type="match status" value="1"/>
</dbReference>
<comment type="caution">
    <text evidence="4">The sequence shown here is derived from an EMBL/GenBank/DDBJ whole genome shotgun (WGS) entry which is preliminary data.</text>
</comment>
<dbReference type="PANTHER" id="PTHR43544:SF7">
    <property type="entry name" value="NADB-LER2"/>
    <property type="match status" value="1"/>
</dbReference>
<dbReference type="OrthoDB" id="5296at2759"/>
<proteinExistence type="inferred from homology"/>
<organism evidence="4 5">
    <name type="scientific">Pseudolycoriella hygida</name>
    <dbReference type="NCBI Taxonomy" id="35572"/>
    <lineage>
        <taxon>Eukaryota</taxon>
        <taxon>Metazoa</taxon>
        <taxon>Ecdysozoa</taxon>
        <taxon>Arthropoda</taxon>
        <taxon>Hexapoda</taxon>
        <taxon>Insecta</taxon>
        <taxon>Pterygota</taxon>
        <taxon>Neoptera</taxon>
        <taxon>Endopterygota</taxon>
        <taxon>Diptera</taxon>
        <taxon>Nematocera</taxon>
        <taxon>Sciaroidea</taxon>
        <taxon>Sciaridae</taxon>
        <taxon>Pseudolycoriella</taxon>
    </lineage>
</organism>
<sequence>MTRVLITGANRGLGLEFVRQYLKQDNPPEIIIATCRDPDKATELRELAESSSSVHIFKLDTTDFDGLPNFVNKVDELVGDNGLDILINNAGAYLKVSLLEGSSDDIIENFKINAVAPFMITRSLYSTLRKSGAKNNLPVVVNVTSKMGSIQDNTSGGHYAYRTSKTALNMITKSMSVDLSNSGIKAVAIHPGWVRTAMGGPNGLIDTFESVTNMIRVIAEVRVGTNKGLFLNYDGAEIEW</sequence>
<reference evidence="4" key="1">
    <citation type="submission" date="2022-07" db="EMBL/GenBank/DDBJ databases">
        <authorList>
            <person name="Trinca V."/>
            <person name="Uliana J.V.C."/>
            <person name="Torres T.T."/>
            <person name="Ward R.J."/>
            <person name="Monesi N."/>
        </authorList>
    </citation>
    <scope>NUCLEOTIDE SEQUENCE</scope>
    <source>
        <strain evidence="4">HSMRA1968</strain>
        <tissue evidence="4">Whole embryos</tissue>
    </source>
</reference>
<dbReference type="InterPro" id="IPR002347">
    <property type="entry name" value="SDR_fam"/>
</dbReference>
<accession>A0A9Q0MPW5</accession>
<dbReference type="Gene3D" id="3.40.50.720">
    <property type="entry name" value="NAD(P)-binding Rossmann-like Domain"/>
    <property type="match status" value="1"/>
</dbReference>
<dbReference type="Proteomes" id="UP001151699">
    <property type="component" value="Chromosome C"/>
</dbReference>
<dbReference type="PRINTS" id="PR00080">
    <property type="entry name" value="SDRFAMILY"/>
</dbReference>
<dbReference type="GO" id="GO:0016491">
    <property type="term" value="F:oxidoreductase activity"/>
    <property type="evidence" value="ECO:0007669"/>
    <property type="project" value="UniProtKB-KW"/>
</dbReference>
<dbReference type="CDD" id="cd05325">
    <property type="entry name" value="carb_red_sniffer_like_SDR_c"/>
    <property type="match status" value="1"/>
</dbReference>
<dbReference type="PRINTS" id="PR00081">
    <property type="entry name" value="GDHRDH"/>
</dbReference>
<evidence type="ECO:0000256" key="1">
    <source>
        <dbReference type="ARBA" id="ARBA00022857"/>
    </source>
</evidence>
<dbReference type="PANTHER" id="PTHR43544">
    <property type="entry name" value="SHORT-CHAIN DEHYDROGENASE/REDUCTASE"/>
    <property type="match status" value="1"/>
</dbReference>
<dbReference type="EMBL" id="WJQU01000004">
    <property type="protein sequence ID" value="KAJ6635796.1"/>
    <property type="molecule type" value="Genomic_DNA"/>
</dbReference>
<keyword evidence="5" id="KW-1185">Reference proteome</keyword>
<dbReference type="InterPro" id="IPR036291">
    <property type="entry name" value="NAD(P)-bd_dom_sf"/>
</dbReference>
<evidence type="ECO:0000313" key="4">
    <source>
        <dbReference type="EMBL" id="KAJ6635796.1"/>
    </source>
</evidence>
<comment type="similarity">
    <text evidence="3">Belongs to the short-chain dehydrogenases/reductases (SDR) family.</text>
</comment>
<dbReference type="GO" id="GO:0005737">
    <property type="term" value="C:cytoplasm"/>
    <property type="evidence" value="ECO:0007669"/>
    <property type="project" value="TreeGrafter"/>
</dbReference>
<evidence type="ECO:0000313" key="5">
    <source>
        <dbReference type="Proteomes" id="UP001151699"/>
    </source>
</evidence>
<gene>
    <name evidence="4" type="primary">csgA_0</name>
    <name evidence="4" type="ORF">Bhyg_14382</name>
</gene>
<dbReference type="InterPro" id="IPR051468">
    <property type="entry name" value="Fungal_SecMetab_SDRs"/>
</dbReference>
<dbReference type="AlphaFoldDB" id="A0A9Q0MPW5"/>
<keyword evidence="1" id="KW-0521">NADP</keyword>
<dbReference type="Pfam" id="PF00106">
    <property type="entry name" value="adh_short"/>
    <property type="match status" value="1"/>
</dbReference>
<evidence type="ECO:0000256" key="2">
    <source>
        <dbReference type="ARBA" id="ARBA00023002"/>
    </source>
</evidence>
<protein>
    <submittedName>
        <fullName evidence="4">C-factor</fullName>
    </submittedName>
</protein>
<name>A0A9Q0MPW5_9DIPT</name>
<evidence type="ECO:0000256" key="3">
    <source>
        <dbReference type="RuleBase" id="RU000363"/>
    </source>
</evidence>
<keyword evidence="2" id="KW-0560">Oxidoreductase</keyword>